<sequence>MTTDGTYAGLTGRGREVALTDPNSIKNTSVRPHSIETGVRPWAAERQRAGSYSNVAVERAAASCESPSTRSR</sequence>
<proteinExistence type="predicted"/>
<evidence type="ECO:0000313" key="3">
    <source>
        <dbReference type="Proteomes" id="UP000295781"/>
    </source>
</evidence>
<evidence type="ECO:0000313" key="2">
    <source>
        <dbReference type="EMBL" id="AUX22292.1"/>
    </source>
</evidence>
<dbReference type="OrthoDB" id="220114at2"/>
<dbReference type="Proteomes" id="UP000295781">
    <property type="component" value="Chromosome"/>
</dbReference>
<accession>A0A4V0NDD5</accession>
<name>A0A4V0NDD5_SORCE</name>
<reference evidence="2 3" key="1">
    <citation type="submission" date="2015-09" db="EMBL/GenBank/DDBJ databases">
        <title>Sorangium comparison.</title>
        <authorList>
            <person name="Zaburannyi N."/>
            <person name="Bunk B."/>
            <person name="Overmann J."/>
            <person name="Mueller R."/>
        </authorList>
    </citation>
    <scope>NUCLEOTIDE SEQUENCE [LARGE SCALE GENOMIC DNA]</scope>
    <source>
        <strain evidence="2 3">So ceGT47</strain>
    </source>
</reference>
<organism evidence="2 3">
    <name type="scientific">Sorangium cellulosum</name>
    <name type="common">Polyangium cellulosum</name>
    <dbReference type="NCBI Taxonomy" id="56"/>
    <lineage>
        <taxon>Bacteria</taxon>
        <taxon>Pseudomonadati</taxon>
        <taxon>Myxococcota</taxon>
        <taxon>Polyangia</taxon>
        <taxon>Polyangiales</taxon>
        <taxon>Polyangiaceae</taxon>
        <taxon>Sorangium</taxon>
    </lineage>
</organism>
<gene>
    <name evidence="2" type="ORF">SOCEGT47_027930</name>
</gene>
<dbReference type="AlphaFoldDB" id="A0A4V0NDD5"/>
<dbReference type="EMBL" id="CP012670">
    <property type="protein sequence ID" value="AUX22292.1"/>
    <property type="molecule type" value="Genomic_DNA"/>
</dbReference>
<feature type="region of interest" description="Disordered" evidence="1">
    <location>
        <begin position="51"/>
        <end position="72"/>
    </location>
</feature>
<protein>
    <submittedName>
        <fullName evidence="2">Uncharacterized protein</fullName>
    </submittedName>
</protein>
<evidence type="ECO:0000256" key="1">
    <source>
        <dbReference type="SAM" id="MobiDB-lite"/>
    </source>
</evidence>